<evidence type="ECO:0000256" key="3">
    <source>
        <dbReference type="ARBA" id="ARBA00022741"/>
    </source>
</evidence>
<evidence type="ECO:0000256" key="5">
    <source>
        <dbReference type="ARBA" id="ARBA00022840"/>
    </source>
</evidence>
<dbReference type="CDD" id="cd01164">
    <property type="entry name" value="FruK_PfkB_like"/>
    <property type="match status" value="1"/>
</dbReference>
<evidence type="ECO:0000313" key="8">
    <source>
        <dbReference type="EMBL" id="WDF82932.1"/>
    </source>
</evidence>
<evidence type="ECO:0000256" key="4">
    <source>
        <dbReference type="ARBA" id="ARBA00022777"/>
    </source>
</evidence>
<dbReference type="InterPro" id="IPR011611">
    <property type="entry name" value="PfkB_dom"/>
</dbReference>
<keyword evidence="2 6" id="KW-0808">Transferase</keyword>
<dbReference type="GO" id="GO:0008662">
    <property type="term" value="F:1-phosphofructokinase activity"/>
    <property type="evidence" value="ECO:0007669"/>
    <property type="project" value="UniProtKB-EC"/>
</dbReference>
<dbReference type="NCBIfam" id="TIGR03168">
    <property type="entry name" value="1-PFK"/>
    <property type="match status" value="1"/>
</dbReference>
<keyword evidence="6" id="KW-0423">Lactose metabolism</keyword>
<keyword evidence="3 6" id="KW-0547">Nucleotide-binding</keyword>
<comment type="similarity">
    <text evidence="1">Belongs to the carbohydrate kinase pfkB family.</text>
</comment>
<evidence type="ECO:0000256" key="6">
    <source>
        <dbReference type="PIRNR" id="PIRNR000535"/>
    </source>
</evidence>
<keyword evidence="9" id="KW-1185">Reference proteome</keyword>
<dbReference type="InterPro" id="IPR030489">
    <property type="entry name" value="TR_Rrf2-type_CS"/>
</dbReference>
<comment type="catalytic activity">
    <reaction evidence="6">
        <text>D-tagatofuranose 6-phosphate + ATP = D-tagatofuranose 1,6-bisphosphate + ADP + H(+)</text>
        <dbReference type="Rhea" id="RHEA:12420"/>
        <dbReference type="ChEBI" id="CHEBI:15378"/>
        <dbReference type="ChEBI" id="CHEBI:30616"/>
        <dbReference type="ChEBI" id="CHEBI:58694"/>
        <dbReference type="ChEBI" id="CHEBI:58695"/>
        <dbReference type="ChEBI" id="CHEBI:456216"/>
        <dbReference type="EC" id="2.7.1.144"/>
    </reaction>
</comment>
<dbReference type="InterPro" id="IPR029056">
    <property type="entry name" value="Ribokinase-like"/>
</dbReference>
<dbReference type="PANTHER" id="PTHR46566">
    <property type="entry name" value="1-PHOSPHOFRUCTOKINASE-RELATED"/>
    <property type="match status" value="1"/>
</dbReference>
<dbReference type="Proteomes" id="UP001220377">
    <property type="component" value="Chromosome"/>
</dbReference>
<dbReference type="PANTHER" id="PTHR46566:SF1">
    <property type="entry name" value="1-PHOSPHOFRUCTOKINASE"/>
    <property type="match status" value="1"/>
</dbReference>
<dbReference type="SUPFAM" id="SSF53613">
    <property type="entry name" value="Ribokinase-like"/>
    <property type="match status" value="1"/>
</dbReference>
<proteinExistence type="inferred from homology"/>
<evidence type="ECO:0000313" key="9">
    <source>
        <dbReference type="Proteomes" id="UP001220377"/>
    </source>
</evidence>
<comment type="similarity">
    <text evidence="6">Belongs to the carbohydrate kinase PfkB family. LacC subfamily.</text>
</comment>
<name>A0ABY7WRZ2_9LACO</name>
<dbReference type="RefSeq" id="WP_274260720.1">
    <property type="nucleotide sequence ID" value="NZ_CP117884.1"/>
</dbReference>
<protein>
    <recommendedName>
        <fullName evidence="6">Tagatose-6-phosphate kinase</fullName>
        <ecNumber evidence="6">2.7.1.144</ecNumber>
    </recommendedName>
</protein>
<keyword evidence="4" id="KW-0418">Kinase</keyword>
<evidence type="ECO:0000256" key="2">
    <source>
        <dbReference type="ARBA" id="ARBA00022679"/>
    </source>
</evidence>
<dbReference type="PIRSF" id="PIRSF000535">
    <property type="entry name" value="1PFK/6PFK/LacC"/>
    <property type="match status" value="1"/>
</dbReference>
<keyword evidence="5 6" id="KW-0067">ATP-binding</keyword>
<feature type="domain" description="Carbohydrate kinase PfkB" evidence="7">
    <location>
        <begin position="11"/>
        <end position="285"/>
    </location>
</feature>
<dbReference type="Gene3D" id="3.40.1190.20">
    <property type="match status" value="1"/>
</dbReference>
<dbReference type="PROSITE" id="PS01332">
    <property type="entry name" value="HTH_RRF2_1"/>
    <property type="match status" value="1"/>
</dbReference>
<evidence type="ECO:0000259" key="7">
    <source>
        <dbReference type="Pfam" id="PF00294"/>
    </source>
</evidence>
<accession>A0ABY7WRZ2</accession>
<comment type="pathway">
    <text evidence="6">Carbohydrate metabolism; D-tagatose 6-phosphate degradation; D-glyceraldehyde 3-phosphate and glycerone phosphate from D-tagatose 6-phosphate: step 1/2.</text>
</comment>
<dbReference type="NCBIfam" id="TIGR03828">
    <property type="entry name" value="pfkB"/>
    <property type="match status" value="1"/>
</dbReference>
<reference evidence="8 9" key="1">
    <citation type="submission" date="2023-02" db="EMBL/GenBank/DDBJ databases">
        <title>Genome sequence of Lacticaseibacillus sp. KACC 23028.</title>
        <authorList>
            <person name="Kim S."/>
            <person name="Heo J."/>
            <person name="Kwon S.-W."/>
        </authorList>
    </citation>
    <scope>NUCLEOTIDE SEQUENCE [LARGE SCALE GENOMIC DNA]</scope>
    <source>
        <strain evidence="8 9">KACC 23028</strain>
    </source>
</reference>
<sequence>MINTLTLNPAIDLFINTPQMEAGRVNRTTDSDVQANGKGVNVSFILQRLGIANTALGIGGGFTLAYITQQLQAAGIPTDFIDGGGITRINVFTHVQTSGQEYKLVNPGPEVAPEAVVQLLEKLRQLNKGDQLIVSGSFARGVAPQLVVIIAQIAAERGVDLILDTSYHDVLDALPYHPLLIKPNNAELASWYDLPADIGANRLVALGRDLQQRGAQNILISRGNDGAIFVGKHVYSGNAPDVAVLNTAGAGDTMLATFVAGMARGKDDATNLQYALAAGSDTASKPWITDFNNLDRLVANTHVIQLDQ</sequence>
<dbReference type="InterPro" id="IPR017583">
    <property type="entry name" value="Tagatose/fructose_Pkinase"/>
</dbReference>
<dbReference type="InterPro" id="IPR022463">
    <property type="entry name" value="1-PFruKinase"/>
</dbReference>
<dbReference type="EMBL" id="CP117884">
    <property type="protein sequence ID" value="WDF82932.1"/>
    <property type="molecule type" value="Genomic_DNA"/>
</dbReference>
<organism evidence="8 9">
    <name type="scientific">Lacticaseibacillus pabuli</name>
    <dbReference type="NCBI Taxonomy" id="3025672"/>
    <lineage>
        <taxon>Bacteria</taxon>
        <taxon>Bacillati</taxon>
        <taxon>Bacillota</taxon>
        <taxon>Bacilli</taxon>
        <taxon>Lactobacillales</taxon>
        <taxon>Lactobacillaceae</taxon>
        <taxon>Lacticaseibacillus</taxon>
    </lineage>
</organism>
<dbReference type="Pfam" id="PF00294">
    <property type="entry name" value="PfkB"/>
    <property type="match status" value="1"/>
</dbReference>
<evidence type="ECO:0000256" key="1">
    <source>
        <dbReference type="ARBA" id="ARBA00005380"/>
    </source>
</evidence>
<dbReference type="EC" id="2.7.1.144" evidence="6"/>
<gene>
    <name evidence="8" type="primary">pfkB</name>
    <name evidence="8" type="ORF">PQ472_01430</name>
</gene>